<evidence type="ECO:0000313" key="6">
    <source>
        <dbReference type="EMBL" id="POG80015.1"/>
    </source>
</evidence>
<dbReference type="Pfam" id="PF04140">
    <property type="entry name" value="ICMT"/>
    <property type="match status" value="1"/>
</dbReference>
<comment type="caution">
    <text evidence="6">The sequence shown here is derived from an EMBL/GenBank/DDBJ whole genome shotgun (WGS) entry which is preliminary data.</text>
</comment>
<dbReference type="PANTHER" id="PTHR12714:SF9">
    <property type="entry name" value="PROTEIN-S-ISOPRENYLCYSTEINE O-METHYLTRANSFERASE"/>
    <property type="match status" value="1"/>
</dbReference>
<dbReference type="AlphaFoldDB" id="A0A2P4QQW9"/>
<evidence type="ECO:0000256" key="2">
    <source>
        <dbReference type="ARBA" id="ARBA00022692"/>
    </source>
</evidence>
<keyword evidence="5" id="KW-0808">Transferase</keyword>
<keyword evidence="3 5" id="KW-1133">Transmembrane helix</keyword>
<keyword evidence="5" id="KW-0949">S-adenosyl-L-methionine</keyword>
<feature type="transmembrane region" description="Helical" evidence="5">
    <location>
        <begin position="40"/>
        <end position="63"/>
    </location>
</feature>
<keyword evidence="4 5" id="KW-0472">Membrane</keyword>
<dbReference type="Gene3D" id="1.20.120.1630">
    <property type="match status" value="1"/>
</dbReference>
<feature type="transmembrane region" description="Helical" evidence="5">
    <location>
        <begin position="172"/>
        <end position="192"/>
    </location>
</feature>
<evidence type="ECO:0000313" key="7">
    <source>
        <dbReference type="Proteomes" id="UP000018888"/>
    </source>
</evidence>
<protein>
    <recommendedName>
        <fullName evidence="5">Protein-S-isoprenylcysteine O-methyltransferase</fullName>
        <ecNumber evidence="5">2.1.1.100</ecNumber>
    </recommendedName>
</protein>
<comment type="catalytic activity">
    <reaction evidence="5">
        <text>[protein]-C-terminal S-[(2E,6E)-farnesyl]-L-cysteine + S-adenosyl-L-methionine = [protein]-C-terminal S-[(2E,6E)-farnesyl]-L-cysteine methyl ester + S-adenosyl-L-homocysteine</text>
        <dbReference type="Rhea" id="RHEA:21672"/>
        <dbReference type="Rhea" id="RHEA-COMP:12125"/>
        <dbReference type="Rhea" id="RHEA-COMP:12126"/>
        <dbReference type="ChEBI" id="CHEBI:57856"/>
        <dbReference type="ChEBI" id="CHEBI:59789"/>
        <dbReference type="ChEBI" id="CHEBI:90510"/>
        <dbReference type="ChEBI" id="CHEBI:90511"/>
        <dbReference type="EC" id="2.1.1.100"/>
    </reaction>
</comment>
<keyword evidence="2 5" id="KW-0812">Transmembrane</keyword>
<dbReference type="Proteomes" id="UP000018888">
    <property type="component" value="Unassembled WGS sequence"/>
</dbReference>
<comment type="similarity">
    <text evidence="5">Belongs to the class VI-like SAM-binding methyltransferase superfamily. Isoprenylcysteine carboxyl methyltransferase family.</text>
</comment>
<reference evidence="6 7" key="2">
    <citation type="journal article" date="2018" name="New Phytol.">
        <title>High intraspecific genome diversity in the model arbuscular mycorrhizal symbiont Rhizophagus irregularis.</title>
        <authorList>
            <person name="Chen E.C.H."/>
            <person name="Morin E."/>
            <person name="Beaudet D."/>
            <person name="Noel J."/>
            <person name="Yildirir G."/>
            <person name="Ndikumana S."/>
            <person name="Charron P."/>
            <person name="St-Onge C."/>
            <person name="Giorgi J."/>
            <person name="Kruger M."/>
            <person name="Marton T."/>
            <person name="Ropars J."/>
            <person name="Grigoriev I.V."/>
            <person name="Hainaut M."/>
            <person name="Henrissat B."/>
            <person name="Roux C."/>
            <person name="Martin F."/>
            <person name="Corradi N."/>
        </authorList>
    </citation>
    <scope>NUCLEOTIDE SEQUENCE [LARGE SCALE GENOMIC DNA]</scope>
    <source>
        <strain evidence="6 7">DAOM 197198</strain>
    </source>
</reference>
<dbReference type="SMR" id="A0A2P4QQW9"/>
<organism evidence="6 7">
    <name type="scientific">Rhizophagus irregularis (strain DAOM 181602 / DAOM 197198 / MUCL 43194)</name>
    <name type="common">Arbuscular mycorrhizal fungus</name>
    <name type="synonym">Glomus intraradices</name>
    <dbReference type="NCBI Taxonomy" id="747089"/>
    <lineage>
        <taxon>Eukaryota</taxon>
        <taxon>Fungi</taxon>
        <taxon>Fungi incertae sedis</taxon>
        <taxon>Mucoromycota</taxon>
        <taxon>Glomeromycotina</taxon>
        <taxon>Glomeromycetes</taxon>
        <taxon>Glomerales</taxon>
        <taxon>Glomeraceae</taxon>
        <taxon>Rhizophagus</taxon>
    </lineage>
</organism>
<proteinExistence type="inferred from homology"/>
<dbReference type="PANTHER" id="PTHR12714">
    <property type="entry name" value="PROTEIN-S ISOPRENYLCYSTEINE O-METHYLTRANSFERASE"/>
    <property type="match status" value="1"/>
</dbReference>
<comment type="subcellular location">
    <subcellularLocation>
        <location evidence="5">Endoplasmic reticulum membrane</location>
        <topology evidence="5">Multi-pass membrane protein</topology>
    </subcellularLocation>
    <subcellularLocation>
        <location evidence="1">Membrane</location>
        <topology evidence="1">Multi-pass membrane protein</topology>
    </subcellularLocation>
</comment>
<dbReference type="GO" id="GO:0032259">
    <property type="term" value="P:methylation"/>
    <property type="evidence" value="ECO:0007669"/>
    <property type="project" value="UniProtKB-KW"/>
</dbReference>
<evidence type="ECO:0000256" key="3">
    <source>
        <dbReference type="ARBA" id="ARBA00022989"/>
    </source>
</evidence>
<keyword evidence="7" id="KW-1185">Reference proteome</keyword>
<dbReference type="VEuPathDB" id="FungiDB:RhiirFUN_015540"/>
<reference evidence="6 7" key="1">
    <citation type="journal article" date="2013" name="Proc. Natl. Acad. Sci. U.S.A.">
        <title>Genome of an arbuscular mycorrhizal fungus provides insight into the oldest plant symbiosis.</title>
        <authorList>
            <person name="Tisserant E."/>
            <person name="Malbreil M."/>
            <person name="Kuo A."/>
            <person name="Kohler A."/>
            <person name="Symeonidi A."/>
            <person name="Balestrini R."/>
            <person name="Charron P."/>
            <person name="Duensing N."/>
            <person name="Frei Dit Frey N."/>
            <person name="Gianinazzi-Pearson V."/>
            <person name="Gilbert L.B."/>
            <person name="Handa Y."/>
            <person name="Herr J.R."/>
            <person name="Hijri M."/>
            <person name="Koul R."/>
            <person name="Kawaguchi M."/>
            <person name="Krajinski F."/>
            <person name="Lammers P.J."/>
            <person name="Masclaux F.G."/>
            <person name="Murat C."/>
            <person name="Morin E."/>
            <person name="Ndikumana S."/>
            <person name="Pagni M."/>
            <person name="Petitpierre D."/>
            <person name="Requena N."/>
            <person name="Rosikiewicz P."/>
            <person name="Riley R."/>
            <person name="Saito K."/>
            <person name="San Clemente H."/>
            <person name="Shapiro H."/>
            <person name="van Tuinen D."/>
            <person name="Becard G."/>
            <person name="Bonfante P."/>
            <person name="Paszkowski U."/>
            <person name="Shachar-Hill Y.Y."/>
            <person name="Tuskan G.A."/>
            <person name="Young P.W."/>
            <person name="Sanders I.R."/>
            <person name="Henrissat B."/>
            <person name="Rensing S.A."/>
            <person name="Grigoriev I.V."/>
            <person name="Corradi N."/>
            <person name="Roux C."/>
            <person name="Martin F."/>
        </authorList>
    </citation>
    <scope>NUCLEOTIDE SEQUENCE [LARGE SCALE GENOMIC DNA]</scope>
    <source>
        <strain evidence="6 7">DAOM 197198</strain>
    </source>
</reference>
<accession>A0A2P4QQW9</accession>
<evidence type="ECO:0000256" key="1">
    <source>
        <dbReference type="ARBA" id="ARBA00004141"/>
    </source>
</evidence>
<dbReference type="GO" id="GO:0005789">
    <property type="term" value="C:endoplasmic reticulum membrane"/>
    <property type="evidence" value="ECO:0007669"/>
    <property type="project" value="UniProtKB-SubCell"/>
</dbReference>
<evidence type="ECO:0000256" key="4">
    <source>
        <dbReference type="ARBA" id="ARBA00023136"/>
    </source>
</evidence>
<feature type="transmembrane region" description="Helical" evidence="5">
    <location>
        <begin position="83"/>
        <end position="103"/>
    </location>
</feature>
<feature type="transmembrane region" description="Helical" evidence="5">
    <location>
        <begin position="129"/>
        <end position="152"/>
    </location>
</feature>
<gene>
    <name evidence="6" type="ORF">GLOIN_2v384542</name>
</gene>
<name>A0A2P4QQW9_RHIID</name>
<sequence length="221" mass="27038">MFSKIIAYLLLYYLVYKTSLPPNPSPKLTKIKKFSLSEILLVYFLPYPFIILWSLCTLCYIYIMYQQEHNNVVIINVRFSEWSFYDIVFYILNIFGCFIRLWCFRTLKEFFTFNVTILKNHRLIDTGPYALVIHPSYTGVILMTLNVQYMIYQLHYYIPIYSPVDFSPFIFNWYYYTLFIFLYVYLGTQRILNEENLLKQKFGREWDLYSKKRKRFIPYLI</sequence>
<dbReference type="GO" id="GO:0004671">
    <property type="term" value="F:protein C-terminal S-isoprenylcysteine carboxyl O-methyltransferase activity"/>
    <property type="evidence" value="ECO:0007669"/>
    <property type="project" value="UniProtKB-EC"/>
</dbReference>
<dbReference type="EC" id="2.1.1.100" evidence="5"/>
<evidence type="ECO:0000256" key="5">
    <source>
        <dbReference type="RuleBase" id="RU362022"/>
    </source>
</evidence>
<dbReference type="EMBL" id="AUPC02000020">
    <property type="protein sequence ID" value="POG80015.1"/>
    <property type="molecule type" value="Genomic_DNA"/>
</dbReference>
<keyword evidence="5" id="KW-0489">Methyltransferase</keyword>
<keyword evidence="5" id="KW-0256">Endoplasmic reticulum</keyword>
<dbReference type="InterPro" id="IPR007269">
    <property type="entry name" value="ICMT_MeTrfase"/>
</dbReference>